<name>A0A9Q0ECD1_9TELE</name>
<organism evidence="2 3">
    <name type="scientific">Muraenolepis orangiensis</name>
    <name type="common">Patagonian moray cod</name>
    <dbReference type="NCBI Taxonomy" id="630683"/>
    <lineage>
        <taxon>Eukaryota</taxon>
        <taxon>Metazoa</taxon>
        <taxon>Chordata</taxon>
        <taxon>Craniata</taxon>
        <taxon>Vertebrata</taxon>
        <taxon>Euteleostomi</taxon>
        <taxon>Actinopterygii</taxon>
        <taxon>Neopterygii</taxon>
        <taxon>Teleostei</taxon>
        <taxon>Neoteleostei</taxon>
        <taxon>Acanthomorphata</taxon>
        <taxon>Zeiogadaria</taxon>
        <taxon>Gadariae</taxon>
        <taxon>Gadiformes</taxon>
        <taxon>Muraenolepidoidei</taxon>
        <taxon>Muraenolepididae</taxon>
        <taxon>Muraenolepis</taxon>
    </lineage>
</organism>
<sequence>MGSSRHRRDKPVILVPDETLKTQMDSDNMTTEHTDSVKSDPSEHETQLGSKRRNTRQHDFTEPISEALHETSVDIANKSENVTGVILPPSTVEMEVSANASQTPPEPHEEDMHGNNKAEKLGISGSHEFTGEQWRELSDYRVVTQMGMSDESGQETKPQVSSPVNDNRIQVSQGSGEESHFLEDVQSSIEKEHEVKEEVNPLVTQSETPIQSMELLDPLLIEVHNQEKPQQEAELMTDTPCTPHESHGTTGICVESQPLLTIQNTFNPSNNQERLYKMV</sequence>
<evidence type="ECO:0000256" key="1">
    <source>
        <dbReference type="SAM" id="MobiDB-lite"/>
    </source>
</evidence>
<dbReference type="Proteomes" id="UP001148018">
    <property type="component" value="Unassembled WGS sequence"/>
</dbReference>
<reference evidence="2" key="1">
    <citation type="submission" date="2022-07" db="EMBL/GenBank/DDBJ databases">
        <title>Chromosome-level genome of Muraenolepis orangiensis.</title>
        <authorList>
            <person name="Kim J."/>
        </authorList>
    </citation>
    <scope>NUCLEOTIDE SEQUENCE</scope>
    <source>
        <strain evidence="2">KU_S4_2022</strain>
        <tissue evidence="2">Muscle</tissue>
    </source>
</reference>
<evidence type="ECO:0000313" key="3">
    <source>
        <dbReference type="Proteomes" id="UP001148018"/>
    </source>
</evidence>
<gene>
    <name evidence="2" type="ORF">NHX12_029624</name>
</gene>
<proteinExistence type="predicted"/>
<evidence type="ECO:0000313" key="2">
    <source>
        <dbReference type="EMBL" id="KAJ3601862.1"/>
    </source>
</evidence>
<feature type="region of interest" description="Disordered" evidence="1">
    <location>
        <begin position="95"/>
        <end position="122"/>
    </location>
</feature>
<feature type="region of interest" description="Disordered" evidence="1">
    <location>
        <begin position="146"/>
        <end position="184"/>
    </location>
</feature>
<feature type="compositionally biased region" description="Polar residues" evidence="1">
    <location>
        <begin position="155"/>
        <end position="176"/>
    </location>
</feature>
<dbReference type="EMBL" id="JANIIK010000046">
    <property type="protein sequence ID" value="KAJ3601862.1"/>
    <property type="molecule type" value="Genomic_DNA"/>
</dbReference>
<keyword evidence="3" id="KW-1185">Reference proteome</keyword>
<protein>
    <submittedName>
        <fullName evidence="2">Uncharacterized protein</fullName>
    </submittedName>
</protein>
<feature type="compositionally biased region" description="Basic and acidic residues" evidence="1">
    <location>
        <begin position="30"/>
        <end position="46"/>
    </location>
</feature>
<comment type="caution">
    <text evidence="2">The sequence shown here is derived from an EMBL/GenBank/DDBJ whole genome shotgun (WGS) entry which is preliminary data.</text>
</comment>
<feature type="region of interest" description="Disordered" evidence="1">
    <location>
        <begin position="1"/>
        <end position="63"/>
    </location>
</feature>
<accession>A0A9Q0ECD1</accession>
<feature type="compositionally biased region" description="Basic and acidic residues" evidence="1">
    <location>
        <begin position="106"/>
        <end position="120"/>
    </location>
</feature>
<dbReference type="AlphaFoldDB" id="A0A9Q0ECD1"/>